<dbReference type="InterPro" id="IPR038090">
    <property type="entry name" value="Cdt1_C_WH_dom_sf"/>
</dbReference>
<evidence type="ECO:0000313" key="5">
    <source>
        <dbReference type="EnsemblPlants" id="Ma08_p03300.1"/>
    </source>
</evidence>
<keyword evidence="2" id="KW-0131">Cell cycle</keyword>
<dbReference type="GO" id="GO:0005634">
    <property type="term" value="C:nucleus"/>
    <property type="evidence" value="ECO:0000318"/>
    <property type="project" value="GO_Central"/>
</dbReference>
<evidence type="ECO:0000256" key="2">
    <source>
        <dbReference type="ARBA" id="ARBA00023306"/>
    </source>
</evidence>
<feature type="compositionally biased region" description="Basic and acidic residues" evidence="3">
    <location>
        <begin position="259"/>
        <end position="269"/>
    </location>
</feature>
<name>A0A804K2E4_MUSAM</name>
<dbReference type="PANTHER" id="PTHR28637:SF1">
    <property type="entry name" value="DNA REPLICATION FACTOR CDT1"/>
    <property type="match status" value="1"/>
</dbReference>
<feature type="region of interest" description="Disordered" evidence="3">
    <location>
        <begin position="254"/>
        <end position="288"/>
    </location>
</feature>
<dbReference type="Proteomes" id="UP000012960">
    <property type="component" value="Unplaced"/>
</dbReference>
<feature type="compositionally biased region" description="Acidic residues" evidence="3">
    <location>
        <begin position="278"/>
        <end position="288"/>
    </location>
</feature>
<dbReference type="EnsemblPlants" id="Ma08_t03300.1">
    <property type="protein sequence ID" value="Ma08_p03300.1"/>
    <property type="gene ID" value="Ma08_g03300"/>
</dbReference>
<dbReference type="GO" id="GO:0003677">
    <property type="term" value="F:DNA binding"/>
    <property type="evidence" value="ECO:0000318"/>
    <property type="project" value="GO_Central"/>
</dbReference>
<protein>
    <recommendedName>
        <fullName evidence="4">CDT1 Geminin-binding domain-containing protein</fullName>
    </recommendedName>
</protein>
<dbReference type="GO" id="GO:0070182">
    <property type="term" value="F:DNA polymerase binding"/>
    <property type="evidence" value="ECO:0000318"/>
    <property type="project" value="GO_Central"/>
</dbReference>
<dbReference type="Gramene" id="Ma08_t03300.1">
    <property type="protein sequence ID" value="Ma08_p03300.1"/>
    <property type="gene ID" value="Ma08_g03300"/>
</dbReference>
<comment type="similarity">
    <text evidence="1">Belongs to the Cdt1 family.</text>
</comment>
<evidence type="ECO:0000259" key="4">
    <source>
        <dbReference type="SMART" id="SM01075"/>
    </source>
</evidence>
<dbReference type="GO" id="GO:0000076">
    <property type="term" value="P:DNA replication checkpoint signaling"/>
    <property type="evidence" value="ECO:0000318"/>
    <property type="project" value="GO_Central"/>
</dbReference>
<feature type="compositionally biased region" description="Low complexity" evidence="3">
    <location>
        <begin position="52"/>
        <end position="67"/>
    </location>
</feature>
<dbReference type="InterPro" id="IPR032054">
    <property type="entry name" value="Cdt1_C"/>
</dbReference>
<dbReference type="PANTHER" id="PTHR28637">
    <property type="entry name" value="DNA REPLICATION FACTOR CDT1"/>
    <property type="match status" value="1"/>
</dbReference>
<dbReference type="InterPro" id="IPR014939">
    <property type="entry name" value="CDT1_Gemini-bd-like"/>
</dbReference>
<organism evidence="5 6">
    <name type="scientific">Musa acuminata subsp. malaccensis</name>
    <name type="common">Wild banana</name>
    <name type="synonym">Musa malaccensis</name>
    <dbReference type="NCBI Taxonomy" id="214687"/>
    <lineage>
        <taxon>Eukaryota</taxon>
        <taxon>Viridiplantae</taxon>
        <taxon>Streptophyta</taxon>
        <taxon>Embryophyta</taxon>
        <taxon>Tracheophyta</taxon>
        <taxon>Spermatophyta</taxon>
        <taxon>Magnoliopsida</taxon>
        <taxon>Liliopsida</taxon>
        <taxon>Zingiberales</taxon>
        <taxon>Musaceae</taxon>
        <taxon>Musa</taxon>
    </lineage>
</organism>
<dbReference type="Gene3D" id="1.10.10.1420">
    <property type="entry name" value="DNA replication factor Cdt1, C-terminal WH domain"/>
    <property type="match status" value="1"/>
</dbReference>
<reference evidence="5" key="1">
    <citation type="submission" date="2021-05" db="UniProtKB">
        <authorList>
            <consortium name="EnsemblPlants"/>
        </authorList>
    </citation>
    <scope>IDENTIFICATION</scope>
    <source>
        <strain evidence="5">subsp. malaccensis</strain>
    </source>
</reference>
<sequence>MAFPPTSISRELVRYPFYINTRIDSGPPASVSLFLFFFDPKQRAEMDSEAQPKPSVSTKKTPSSSPVDHPPEPPAKAVAPADQIWTPEKPVRSTATRSDVARSSDVDDLLPGEEPLLFESSKAKPLIKLPEKYEMLCKFFDSMVTSIRLLPSSTFAKILTMSEILGERCFTYAHFAQSMYIMPEAIMIKKVVLHDETTCCVKSELQITLQVDAVAENINGESGSKYSILTKLFRERIVDFYNGHPQRSTRTKLFMTPEKSAKAGEEENTGRSVSSAAADDDDDDDDVLDIQPESLLPDCCTFFPIREEEQKAVEEEKEAGVANAIKRQKLIASLPNTFDMIRLIFCSKMTSAMTKQEPVNITSEVEEQLKLLLELVPDWTSEKIAYGGHIFCV</sequence>
<evidence type="ECO:0000256" key="3">
    <source>
        <dbReference type="SAM" id="MobiDB-lite"/>
    </source>
</evidence>
<dbReference type="Pfam" id="PF16679">
    <property type="entry name" value="CDT1_C"/>
    <property type="match status" value="1"/>
</dbReference>
<dbReference type="SMART" id="SM01075">
    <property type="entry name" value="CDT1"/>
    <property type="match status" value="1"/>
</dbReference>
<feature type="region of interest" description="Disordered" evidence="3">
    <location>
        <begin position="46"/>
        <end position="107"/>
    </location>
</feature>
<evidence type="ECO:0000313" key="6">
    <source>
        <dbReference type="Proteomes" id="UP000012960"/>
    </source>
</evidence>
<dbReference type="GO" id="GO:0030174">
    <property type="term" value="P:regulation of DNA-templated DNA replication initiation"/>
    <property type="evidence" value="ECO:0000318"/>
    <property type="project" value="GO_Central"/>
</dbReference>
<dbReference type="SUPFAM" id="SSF46785">
    <property type="entry name" value="Winged helix' DNA-binding domain"/>
    <property type="match status" value="1"/>
</dbReference>
<dbReference type="GO" id="GO:0000278">
    <property type="term" value="P:mitotic cell cycle"/>
    <property type="evidence" value="ECO:0000318"/>
    <property type="project" value="GO_Central"/>
</dbReference>
<proteinExistence type="inferred from homology"/>
<dbReference type="GO" id="GO:0071163">
    <property type="term" value="P:DNA replication preinitiation complex assembly"/>
    <property type="evidence" value="ECO:0000318"/>
    <property type="project" value="GO_Central"/>
</dbReference>
<accession>A0A804K2E4</accession>
<dbReference type="InParanoid" id="A0A804K2E4"/>
<evidence type="ECO:0000256" key="1">
    <source>
        <dbReference type="ARBA" id="ARBA00008356"/>
    </source>
</evidence>
<dbReference type="InterPro" id="IPR036390">
    <property type="entry name" value="WH_DNA-bd_sf"/>
</dbReference>
<dbReference type="InterPro" id="IPR045173">
    <property type="entry name" value="Cdt1"/>
</dbReference>
<keyword evidence="6" id="KW-1185">Reference proteome</keyword>
<feature type="domain" description="CDT1 Geminin-binding" evidence="4">
    <location>
        <begin position="129"/>
        <end position="258"/>
    </location>
</feature>
<dbReference type="AlphaFoldDB" id="A0A804K2E4"/>